<accession>A0A8H5BUA1</accession>
<protein>
    <recommendedName>
        <fullName evidence="3">F-box domain-containing protein</fullName>
    </recommendedName>
</protein>
<gene>
    <name evidence="1" type="ORF">D9611_013182</name>
</gene>
<dbReference type="OrthoDB" id="2788229at2759"/>
<name>A0A8H5BUA1_9AGAR</name>
<proteinExistence type="predicted"/>
<dbReference type="AlphaFoldDB" id="A0A8H5BUA1"/>
<comment type="caution">
    <text evidence="1">The sequence shown here is derived from an EMBL/GenBank/DDBJ whole genome shotgun (WGS) entry which is preliminary data.</text>
</comment>
<keyword evidence="2" id="KW-1185">Reference proteome</keyword>
<evidence type="ECO:0000313" key="1">
    <source>
        <dbReference type="EMBL" id="KAF5329176.1"/>
    </source>
</evidence>
<evidence type="ECO:0008006" key="3">
    <source>
        <dbReference type="Google" id="ProtNLM"/>
    </source>
</evidence>
<evidence type="ECO:0000313" key="2">
    <source>
        <dbReference type="Proteomes" id="UP000541558"/>
    </source>
</evidence>
<organism evidence="1 2">
    <name type="scientific">Ephemerocybe angulata</name>
    <dbReference type="NCBI Taxonomy" id="980116"/>
    <lineage>
        <taxon>Eukaryota</taxon>
        <taxon>Fungi</taxon>
        <taxon>Dikarya</taxon>
        <taxon>Basidiomycota</taxon>
        <taxon>Agaricomycotina</taxon>
        <taxon>Agaricomycetes</taxon>
        <taxon>Agaricomycetidae</taxon>
        <taxon>Agaricales</taxon>
        <taxon>Agaricineae</taxon>
        <taxon>Psathyrellaceae</taxon>
        <taxon>Ephemerocybe</taxon>
    </lineage>
</organism>
<sequence>MSPGPRLPLELLSSIPSFLNTKDDEKLLKALSLTSSCFLQPTQRIIFNHIILAGPPPDTHCKPPGKRLLELLEASPHLARYTTQLTITELNSGVAYCTWLKDDIALPKALGRRFSDQIVSFTFHRNFSCGSWRDIFAETKGAIVKICQSSSLDALSIQHVPFALLVGACGSKLKHLSSIEAIEDEIEFSPNSSRTIALETLHISQDIDISHPNRPDEVYLKAIGIQLHALKRLSVEALQPDDNTWVSELLSLSQDSLEAFEFQPSKTHPEGIQVPLDVSHSRSLATLKLTILISEYSDDAWSDIPWTLSFLSSIPASTTNTIRTITLCLLLDIAEVEREGLRERVSGNRISSDIQRIGRLFSNNSGREHKWGVVLSQGEVK</sequence>
<dbReference type="Proteomes" id="UP000541558">
    <property type="component" value="Unassembled WGS sequence"/>
</dbReference>
<reference evidence="1 2" key="1">
    <citation type="journal article" date="2020" name="ISME J.">
        <title>Uncovering the hidden diversity of litter-decomposition mechanisms in mushroom-forming fungi.</title>
        <authorList>
            <person name="Floudas D."/>
            <person name="Bentzer J."/>
            <person name="Ahren D."/>
            <person name="Johansson T."/>
            <person name="Persson P."/>
            <person name="Tunlid A."/>
        </authorList>
    </citation>
    <scope>NUCLEOTIDE SEQUENCE [LARGE SCALE GENOMIC DNA]</scope>
    <source>
        <strain evidence="1 2">CBS 175.51</strain>
    </source>
</reference>
<dbReference type="EMBL" id="JAACJK010000121">
    <property type="protein sequence ID" value="KAF5329176.1"/>
    <property type="molecule type" value="Genomic_DNA"/>
</dbReference>